<dbReference type="SUPFAM" id="SSF56112">
    <property type="entry name" value="Protein kinase-like (PK-like)"/>
    <property type="match status" value="1"/>
</dbReference>
<reference evidence="11 12" key="1">
    <citation type="submission" date="2015-11" db="EMBL/GenBank/DDBJ databases">
        <title>A Two-component Flavoprotein Monooxygenase System MeaXY Responsible for para-Hydroxylation of 2-Methyl-6-ethylaniline and 2,6-Diethylaniline in Sphingobium baderi DE-13.</title>
        <authorList>
            <person name="Cheng M."/>
            <person name="Meng Q."/>
            <person name="Yang Y."/>
            <person name="Chu C."/>
            <person name="Yan X."/>
            <person name="He J."/>
            <person name="Li S."/>
        </authorList>
    </citation>
    <scope>NUCLEOTIDE SEQUENCE [LARGE SCALE GENOMIC DNA]</scope>
    <source>
        <strain evidence="11 12">DE-13</strain>
    </source>
</reference>
<evidence type="ECO:0000256" key="5">
    <source>
        <dbReference type="ARBA" id="ARBA00022777"/>
    </source>
</evidence>
<dbReference type="InterPro" id="IPR011009">
    <property type="entry name" value="Kinase-like_dom_sf"/>
</dbReference>
<comment type="pathway">
    <text evidence="8">Amino-acid biosynthesis; L-threonine biosynthesis; L-threonine from L-aspartate: step 4/5.</text>
</comment>
<dbReference type="OrthoDB" id="9777460at2"/>
<keyword evidence="12" id="KW-1185">Reference proteome</keyword>
<evidence type="ECO:0000256" key="9">
    <source>
        <dbReference type="NCBIfam" id="TIGR00938"/>
    </source>
</evidence>
<dbReference type="InterPro" id="IPR002575">
    <property type="entry name" value="Aminoglycoside_PTrfase"/>
</dbReference>
<dbReference type="HAMAP" id="MF_00301">
    <property type="entry name" value="Homoser_kinase_2"/>
    <property type="match status" value="1"/>
</dbReference>
<accession>A0A0S3EYK4</accession>
<keyword evidence="6 8" id="KW-0067">ATP-binding</keyword>
<dbReference type="UniPathway" id="UPA00050">
    <property type="reaction ID" value="UER00064"/>
</dbReference>
<evidence type="ECO:0000256" key="3">
    <source>
        <dbReference type="ARBA" id="ARBA00022697"/>
    </source>
</evidence>
<proteinExistence type="inferred from homology"/>
<gene>
    <name evidence="8" type="primary">thrB</name>
    <name evidence="11" type="ORF">ATN00_09325</name>
</gene>
<comment type="catalytic activity">
    <reaction evidence="8">
        <text>L-homoserine + ATP = O-phospho-L-homoserine + ADP + H(+)</text>
        <dbReference type="Rhea" id="RHEA:13985"/>
        <dbReference type="ChEBI" id="CHEBI:15378"/>
        <dbReference type="ChEBI" id="CHEBI:30616"/>
        <dbReference type="ChEBI" id="CHEBI:57476"/>
        <dbReference type="ChEBI" id="CHEBI:57590"/>
        <dbReference type="ChEBI" id="CHEBI:456216"/>
        <dbReference type="EC" id="2.7.1.39"/>
    </reaction>
</comment>
<name>A0A0S3EYK4_9SPHN</name>
<evidence type="ECO:0000256" key="4">
    <source>
        <dbReference type="ARBA" id="ARBA00022741"/>
    </source>
</evidence>
<dbReference type="GO" id="GO:0005524">
    <property type="term" value="F:ATP binding"/>
    <property type="evidence" value="ECO:0007669"/>
    <property type="project" value="UniProtKB-KW"/>
</dbReference>
<dbReference type="PANTHER" id="PTHR21064">
    <property type="entry name" value="AMINOGLYCOSIDE PHOSPHOTRANSFERASE DOMAIN-CONTAINING PROTEIN-RELATED"/>
    <property type="match status" value="1"/>
</dbReference>
<dbReference type="PANTHER" id="PTHR21064:SF6">
    <property type="entry name" value="AMINOGLYCOSIDE PHOSPHOTRANSFERASE DOMAIN-CONTAINING PROTEIN"/>
    <property type="match status" value="1"/>
</dbReference>
<dbReference type="AlphaFoldDB" id="A0A0S3EYK4"/>
<dbReference type="EC" id="2.7.1.39" evidence="8 9"/>
<evidence type="ECO:0000256" key="2">
    <source>
        <dbReference type="ARBA" id="ARBA00022679"/>
    </source>
</evidence>
<evidence type="ECO:0000256" key="6">
    <source>
        <dbReference type="ARBA" id="ARBA00022840"/>
    </source>
</evidence>
<protein>
    <recommendedName>
        <fullName evidence="8 9">Homoserine kinase</fullName>
        <shortName evidence="8">HK</shortName>
        <shortName evidence="8">HSK</shortName>
        <ecNumber evidence="8 9">2.7.1.39</ecNumber>
    </recommendedName>
</protein>
<dbReference type="Gene3D" id="3.90.1200.10">
    <property type="match status" value="1"/>
</dbReference>
<dbReference type="Gene3D" id="3.30.200.20">
    <property type="entry name" value="Phosphorylase Kinase, domain 1"/>
    <property type="match status" value="1"/>
</dbReference>
<dbReference type="RefSeq" id="WP_062064162.1">
    <property type="nucleotide sequence ID" value="NZ_CP013264.1"/>
</dbReference>
<dbReference type="NCBIfam" id="NF003558">
    <property type="entry name" value="PRK05231.1"/>
    <property type="match status" value="1"/>
</dbReference>
<keyword evidence="1 8" id="KW-0028">Amino-acid biosynthesis</keyword>
<sequence length="325" mass="35396">MAVYTHVPAEDIDTFLTRYDAGRLVSAKGIAEGVENSNYLLETTGADGNGHRYILTLYEKRVDEADLPFFMDLLDHLGAGGVRVPRFIPARDGTRLQQLAGRPACLIEFLTGISITEPTVAQSRAAGAALGAMHRAAEGFTGERPNALDLSGWHDLAAKCGEDFDRIAPGIGARVAEELAFLDAHWPADLPRAVIHADLFPDNVLMLGDEVTGLIDFYFSCTDIRAYDLAVTHSAWVFSHDGAIWHGDRAAALGAGYVETHGLSEEERAAFPVLCRGAALRFLLTRAYDWINTPADALVTRKDPLAFMRRLDFYAHANPTDLLGA</sequence>
<dbReference type="KEGG" id="sbd:ATN00_09325"/>
<comment type="similarity">
    <text evidence="7 8">Belongs to the pseudomonas-type ThrB family.</text>
</comment>
<evidence type="ECO:0000313" key="11">
    <source>
        <dbReference type="EMBL" id="ALR20475.1"/>
    </source>
</evidence>
<feature type="domain" description="Aminoglycoside phosphotransferase" evidence="10">
    <location>
        <begin position="27"/>
        <end position="259"/>
    </location>
</feature>
<evidence type="ECO:0000313" key="12">
    <source>
        <dbReference type="Proteomes" id="UP000056968"/>
    </source>
</evidence>
<evidence type="ECO:0000256" key="8">
    <source>
        <dbReference type="HAMAP-Rule" id="MF_00301"/>
    </source>
</evidence>
<evidence type="ECO:0000256" key="1">
    <source>
        <dbReference type="ARBA" id="ARBA00022605"/>
    </source>
</evidence>
<dbReference type="CDD" id="cd05153">
    <property type="entry name" value="HomoserineK_II"/>
    <property type="match status" value="1"/>
</dbReference>
<keyword evidence="5 8" id="KW-0418">Kinase</keyword>
<dbReference type="NCBIfam" id="TIGR00938">
    <property type="entry name" value="thrB_alt"/>
    <property type="match status" value="1"/>
</dbReference>
<keyword evidence="2 8" id="KW-0808">Transferase</keyword>
<organism evidence="11 12">
    <name type="scientific">Sphingobium baderi</name>
    <dbReference type="NCBI Taxonomy" id="1332080"/>
    <lineage>
        <taxon>Bacteria</taxon>
        <taxon>Pseudomonadati</taxon>
        <taxon>Pseudomonadota</taxon>
        <taxon>Alphaproteobacteria</taxon>
        <taxon>Sphingomonadales</taxon>
        <taxon>Sphingomonadaceae</taxon>
        <taxon>Sphingobium</taxon>
    </lineage>
</organism>
<dbReference type="Pfam" id="PF01636">
    <property type="entry name" value="APH"/>
    <property type="match status" value="1"/>
</dbReference>
<dbReference type="GO" id="GO:0004413">
    <property type="term" value="F:homoserine kinase activity"/>
    <property type="evidence" value="ECO:0007669"/>
    <property type="project" value="UniProtKB-UniRule"/>
</dbReference>
<evidence type="ECO:0000259" key="10">
    <source>
        <dbReference type="Pfam" id="PF01636"/>
    </source>
</evidence>
<dbReference type="InterPro" id="IPR050249">
    <property type="entry name" value="Pseudomonas-type_ThrB"/>
</dbReference>
<dbReference type="InterPro" id="IPR005280">
    <property type="entry name" value="Homoserine_kinase_II"/>
</dbReference>
<dbReference type="EMBL" id="CP013264">
    <property type="protein sequence ID" value="ALR20475.1"/>
    <property type="molecule type" value="Genomic_DNA"/>
</dbReference>
<dbReference type="GO" id="GO:0009088">
    <property type="term" value="P:threonine biosynthetic process"/>
    <property type="evidence" value="ECO:0007669"/>
    <property type="project" value="UniProtKB-UniRule"/>
</dbReference>
<keyword evidence="3 8" id="KW-0791">Threonine biosynthesis</keyword>
<dbReference type="STRING" id="1332080.ATN00_09325"/>
<evidence type="ECO:0000256" key="7">
    <source>
        <dbReference type="ARBA" id="ARBA00038240"/>
    </source>
</evidence>
<keyword evidence="4 8" id="KW-0547">Nucleotide-binding</keyword>
<dbReference type="Proteomes" id="UP000056968">
    <property type="component" value="Chromosome"/>
</dbReference>